<reference evidence="3 4" key="1">
    <citation type="submission" date="2024-01" db="EMBL/GenBank/DDBJ databases">
        <title>The genomes of 5 underutilized Papilionoideae crops provide insights into root nodulation and disease resistanc.</title>
        <authorList>
            <person name="Yuan L."/>
        </authorList>
    </citation>
    <scope>NUCLEOTIDE SEQUENCE [LARGE SCALE GENOMIC DNA]</scope>
    <source>
        <strain evidence="3">ZHUSHIDOU_FW_LH</strain>
        <tissue evidence="3">Leaf</tissue>
    </source>
</reference>
<keyword evidence="4" id="KW-1185">Reference proteome</keyword>
<protein>
    <submittedName>
        <fullName evidence="3">Uncharacterized protein</fullName>
    </submittedName>
</protein>
<dbReference type="AlphaFoldDB" id="A0AAN9ILY2"/>
<dbReference type="Proteomes" id="UP001372338">
    <property type="component" value="Unassembled WGS sequence"/>
</dbReference>
<gene>
    <name evidence="3" type="ORF">RIF29_11261</name>
</gene>
<keyword evidence="2" id="KW-0472">Membrane</keyword>
<name>A0AAN9ILY2_CROPI</name>
<dbReference type="EMBL" id="JAYWIO010000002">
    <property type="protein sequence ID" value="KAK7282460.1"/>
    <property type="molecule type" value="Genomic_DNA"/>
</dbReference>
<evidence type="ECO:0000313" key="4">
    <source>
        <dbReference type="Proteomes" id="UP001372338"/>
    </source>
</evidence>
<evidence type="ECO:0000313" key="3">
    <source>
        <dbReference type="EMBL" id="KAK7282460.1"/>
    </source>
</evidence>
<comment type="caution">
    <text evidence="3">The sequence shown here is derived from an EMBL/GenBank/DDBJ whole genome shotgun (WGS) entry which is preliminary data.</text>
</comment>
<proteinExistence type="predicted"/>
<accession>A0AAN9ILY2</accession>
<feature type="region of interest" description="Disordered" evidence="1">
    <location>
        <begin position="113"/>
        <end position="150"/>
    </location>
</feature>
<evidence type="ECO:0000256" key="2">
    <source>
        <dbReference type="SAM" id="Phobius"/>
    </source>
</evidence>
<feature type="transmembrane region" description="Helical" evidence="2">
    <location>
        <begin position="57"/>
        <end position="78"/>
    </location>
</feature>
<sequence length="150" mass="16905">MKCRSSQELMAYDNYMKFEYLNFIYFSFGVVEVERIDIGEPENTGMYDRGKGGCSKLFMLSNLMISVLSLLLSITFHLTSTHIRVHIQKRHFCWIFADVDDSGDEVDKAAEALRAQVNAEGREEQTSSSRSSSSGREEKTSSSSSSSSEI</sequence>
<evidence type="ECO:0000256" key="1">
    <source>
        <dbReference type="SAM" id="MobiDB-lite"/>
    </source>
</evidence>
<feature type="compositionally biased region" description="Low complexity" evidence="1">
    <location>
        <begin position="141"/>
        <end position="150"/>
    </location>
</feature>
<keyword evidence="2" id="KW-0812">Transmembrane</keyword>
<organism evidence="3 4">
    <name type="scientific">Crotalaria pallida</name>
    <name type="common">Smooth rattlebox</name>
    <name type="synonym">Crotalaria striata</name>
    <dbReference type="NCBI Taxonomy" id="3830"/>
    <lineage>
        <taxon>Eukaryota</taxon>
        <taxon>Viridiplantae</taxon>
        <taxon>Streptophyta</taxon>
        <taxon>Embryophyta</taxon>
        <taxon>Tracheophyta</taxon>
        <taxon>Spermatophyta</taxon>
        <taxon>Magnoliopsida</taxon>
        <taxon>eudicotyledons</taxon>
        <taxon>Gunneridae</taxon>
        <taxon>Pentapetalae</taxon>
        <taxon>rosids</taxon>
        <taxon>fabids</taxon>
        <taxon>Fabales</taxon>
        <taxon>Fabaceae</taxon>
        <taxon>Papilionoideae</taxon>
        <taxon>50 kb inversion clade</taxon>
        <taxon>genistoids sensu lato</taxon>
        <taxon>core genistoids</taxon>
        <taxon>Crotalarieae</taxon>
        <taxon>Crotalaria</taxon>
    </lineage>
</organism>
<keyword evidence="2" id="KW-1133">Transmembrane helix</keyword>